<protein>
    <submittedName>
        <fullName evidence="1">Putative carboxylesterase type b protein</fullName>
    </submittedName>
</protein>
<sequence length="153" mass="17171">MLKRIPTQDLLRSIEDLKWGLTILVIDDLTIRETSIGCDVSIHLGDADLNNEVKRSNENIQVMVGATATEVSGFARMACYDYAQLHNAFTAVYPSREGAENVLQAYNILPTSSKEELYESQIHLFSDPTIVHLTHRAGEFLKTYRSKQASLRG</sequence>
<organism evidence="1 2">
    <name type="scientific">Botryosphaeria parva (strain UCR-NP2)</name>
    <name type="common">Grapevine canker fungus</name>
    <name type="synonym">Neofusicoccum parvum</name>
    <dbReference type="NCBI Taxonomy" id="1287680"/>
    <lineage>
        <taxon>Eukaryota</taxon>
        <taxon>Fungi</taxon>
        <taxon>Dikarya</taxon>
        <taxon>Ascomycota</taxon>
        <taxon>Pezizomycotina</taxon>
        <taxon>Dothideomycetes</taxon>
        <taxon>Dothideomycetes incertae sedis</taxon>
        <taxon>Botryosphaeriales</taxon>
        <taxon>Botryosphaeriaceae</taxon>
        <taxon>Neofusicoccum</taxon>
    </lineage>
</organism>
<dbReference type="AlphaFoldDB" id="R1EE42"/>
<dbReference type="EMBL" id="KB916507">
    <property type="protein sequence ID" value="EOD45993.1"/>
    <property type="molecule type" value="Genomic_DNA"/>
</dbReference>
<gene>
    <name evidence="1" type="ORF">UCRNP2_7279</name>
</gene>
<dbReference type="eggNOG" id="KOG1516">
    <property type="taxonomic scope" value="Eukaryota"/>
</dbReference>
<accession>R1EE42</accession>
<dbReference type="Proteomes" id="UP000013521">
    <property type="component" value="Unassembled WGS sequence"/>
</dbReference>
<reference evidence="2" key="1">
    <citation type="journal article" date="2013" name="Genome Announc.">
        <title>Draft genome sequence of Neofusicoccum parvum isolate UCR-NP2, a fungal vascular pathogen associated with grapevine cankers.</title>
        <authorList>
            <person name="Blanco-Ulate B."/>
            <person name="Rolshausen P."/>
            <person name="Cantu D."/>
        </authorList>
    </citation>
    <scope>NUCLEOTIDE SEQUENCE [LARGE SCALE GENOMIC DNA]</scope>
    <source>
        <strain evidence="2">UCR-NP2</strain>
    </source>
</reference>
<evidence type="ECO:0000313" key="1">
    <source>
        <dbReference type="EMBL" id="EOD45993.1"/>
    </source>
</evidence>
<dbReference type="OrthoDB" id="3200163at2759"/>
<name>R1EE42_BOTPV</name>
<proteinExistence type="predicted"/>
<evidence type="ECO:0000313" key="2">
    <source>
        <dbReference type="Proteomes" id="UP000013521"/>
    </source>
</evidence>
<dbReference type="KEGG" id="npa:UCRNP2_7279"/>
<dbReference type="HOGENOM" id="CLU_1712992_0_0_1"/>